<evidence type="ECO:0000313" key="2">
    <source>
        <dbReference type="EMBL" id="PHM66672.1"/>
    </source>
</evidence>
<proteinExistence type="predicted"/>
<dbReference type="RefSeq" id="WP_099124252.1">
    <property type="nucleotide sequence ID" value="NZ_CAWNRH010000148.1"/>
</dbReference>
<accession>A0A2D0KTC6</accession>
<comment type="caution">
    <text evidence="2">The sequence shown here is derived from an EMBL/GenBank/DDBJ whole genome shotgun (WGS) entry which is preliminary data.</text>
</comment>
<dbReference type="EMBL" id="NJAJ01000007">
    <property type="protein sequence ID" value="PHM66672.1"/>
    <property type="molecule type" value="Genomic_DNA"/>
</dbReference>
<keyword evidence="1" id="KW-1133">Transmembrane helix</keyword>
<name>A0A2D0KTC6_9GAMM</name>
<dbReference type="Proteomes" id="UP000222366">
    <property type="component" value="Unassembled WGS sequence"/>
</dbReference>
<reference evidence="2 3" key="1">
    <citation type="journal article" date="2017" name="Nat. Microbiol.">
        <title>Natural product diversity associated with the nematode symbionts Photorhabdus and Xenorhabdus.</title>
        <authorList>
            <person name="Tobias N.J."/>
            <person name="Wolff H."/>
            <person name="Djahanschiri B."/>
            <person name="Grundmann F."/>
            <person name="Kronenwerth M."/>
            <person name="Shi Y.M."/>
            <person name="Simonyi S."/>
            <person name="Grun P."/>
            <person name="Shapiro-Ilan D."/>
            <person name="Pidot S.J."/>
            <person name="Stinear T.P."/>
            <person name="Ebersberger I."/>
            <person name="Bode H.B."/>
        </authorList>
    </citation>
    <scope>NUCLEOTIDE SEQUENCE [LARGE SCALE GENOMIC DNA]</scope>
    <source>
        <strain evidence="2 3">DSM 17904</strain>
    </source>
</reference>
<keyword evidence="1" id="KW-0812">Transmembrane</keyword>
<organism evidence="2 3">
    <name type="scientific">Xenorhabdus stockiae</name>
    <dbReference type="NCBI Taxonomy" id="351614"/>
    <lineage>
        <taxon>Bacteria</taxon>
        <taxon>Pseudomonadati</taxon>
        <taxon>Pseudomonadota</taxon>
        <taxon>Gammaproteobacteria</taxon>
        <taxon>Enterobacterales</taxon>
        <taxon>Morganellaceae</taxon>
        <taxon>Xenorhabdus</taxon>
    </lineage>
</organism>
<evidence type="ECO:0000256" key="1">
    <source>
        <dbReference type="SAM" id="Phobius"/>
    </source>
</evidence>
<sequence length="63" mass="7086">MKQYLLITTSLLLSLFLVFGVAPTLFSAKSDLSVVIAIIIILFVVPAILYFTIKKLIKWSKNK</sequence>
<keyword evidence="1" id="KW-0472">Membrane</keyword>
<evidence type="ECO:0000313" key="3">
    <source>
        <dbReference type="Proteomes" id="UP000222366"/>
    </source>
</evidence>
<dbReference type="AlphaFoldDB" id="A0A2D0KTC6"/>
<keyword evidence="3" id="KW-1185">Reference proteome</keyword>
<protein>
    <submittedName>
        <fullName evidence="2">Uncharacterized protein</fullName>
    </submittedName>
</protein>
<gene>
    <name evidence="2" type="ORF">Xsto_01001</name>
</gene>
<feature type="transmembrane region" description="Helical" evidence="1">
    <location>
        <begin position="30"/>
        <end position="53"/>
    </location>
</feature>